<dbReference type="Proteomes" id="UP000639338">
    <property type="component" value="Unassembled WGS sequence"/>
</dbReference>
<accession>A0A834XUX1</accession>
<gene>
    <name evidence="1" type="ORF">HCN44_011169</name>
</gene>
<protein>
    <submittedName>
        <fullName evidence="1">Uncharacterized protein</fullName>
    </submittedName>
</protein>
<evidence type="ECO:0000313" key="2">
    <source>
        <dbReference type="Proteomes" id="UP000639338"/>
    </source>
</evidence>
<sequence length="531" mass="60935">MKLHSSAVLNVFDYNKNNGELILTKQVPNIFDGGQSIQLDWITNKIYWVTCNDRDQYSIKVTDTSFEKTDYVIENFEHFIYEVKIYPKEEGSQIFFISNDDIYWTYCSPGSTVNLVFESPKDEINPEQLAIDYELEELCWTSSSGTDKTTLLRCIDIAWSAPPLDVKDIVTKRSRDENINSFVTRELVVFSNEFYWIGKNLENKKRILFYQAANENPVEVTELHSQLHYEFIFLNCPCTRDEVASSMVIIVSLGVFAVCSGMPGKSYGLIGMPLMMEDKLNCRTIDPNELSSTFLFVDSENVSRLVGSSGNYTFSDIEIQDSTNIYKDYNMNGDFTYNCVENTAYILKTTNKPYKKVLNVFDYNKTNGVLVLKKQIPDMFFDAYYIQSDWVTGNIYWATRHGGIHHSIKVTDKSFNEPEYVIDSLDKEIIKLRVYGEKSDVLFSMDGNKTVVEVADLHQRDNFLNFMLLNCPCTGNDYMELVATSKLKTLQKLKKVAHGLEQVEDPIKVVTVVEGEEREILGKDAGIIYDN</sequence>
<organism evidence="1 2">
    <name type="scientific">Aphidius gifuensis</name>
    <name type="common">Parasitoid wasp</name>
    <dbReference type="NCBI Taxonomy" id="684658"/>
    <lineage>
        <taxon>Eukaryota</taxon>
        <taxon>Metazoa</taxon>
        <taxon>Ecdysozoa</taxon>
        <taxon>Arthropoda</taxon>
        <taxon>Hexapoda</taxon>
        <taxon>Insecta</taxon>
        <taxon>Pterygota</taxon>
        <taxon>Neoptera</taxon>
        <taxon>Endopterygota</taxon>
        <taxon>Hymenoptera</taxon>
        <taxon>Apocrita</taxon>
        <taxon>Ichneumonoidea</taxon>
        <taxon>Braconidae</taxon>
        <taxon>Aphidiinae</taxon>
        <taxon>Aphidius</taxon>
    </lineage>
</organism>
<dbReference type="Gene3D" id="2.120.10.30">
    <property type="entry name" value="TolB, C-terminal domain"/>
    <property type="match status" value="2"/>
</dbReference>
<keyword evidence="2" id="KW-1185">Reference proteome</keyword>
<dbReference type="InterPro" id="IPR011042">
    <property type="entry name" value="6-blade_b-propeller_TolB-like"/>
</dbReference>
<reference evidence="1 2" key="1">
    <citation type="submission" date="2020-08" db="EMBL/GenBank/DDBJ databases">
        <title>Aphidius gifuensis genome sequencing and assembly.</title>
        <authorList>
            <person name="Du Z."/>
        </authorList>
    </citation>
    <scope>NUCLEOTIDE SEQUENCE [LARGE SCALE GENOMIC DNA]</scope>
    <source>
        <strain evidence="1">YNYX2018</strain>
        <tissue evidence="1">Adults</tissue>
    </source>
</reference>
<comment type="caution">
    <text evidence="1">The sequence shown here is derived from an EMBL/GenBank/DDBJ whole genome shotgun (WGS) entry which is preliminary data.</text>
</comment>
<evidence type="ECO:0000313" key="1">
    <source>
        <dbReference type="EMBL" id="KAF7993900.1"/>
    </source>
</evidence>
<dbReference type="AlphaFoldDB" id="A0A834XUX1"/>
<name>A0A834XUX1_APHGI</name>
<dbReference type="SUPFAM" id="SSF63825">
    <property type="entry name" value="YWTD domain"/>
    <property type="match status" value="1"/>
</dbReference>
<dbReference type="EMBL" id="JACMRX010000003">
    <property type="protein sequence ID" value="KAF7993900.1"/>
    <property type="molecule type" value="Genomic_DNA"/>
</dbReference>
<proteinExistence type="predicted"/>